<keyword evidence="3" id="KW-1185">Reference proteome</keyword>
<dbReference type="InterPro" id="IPR036291">
    <property type="entry name" value="NAD(P)-bd_dom_sf"/>
</dbReference>
<name>A0ABV5SM43_9MICO</name>
<dbReference type="Proteomes" id="UP001589667">
    <property type="component" value="Unassembled WGS sequence"/>
</dbReference>
<evidence type="ECO:0000259" key="1">
    <source>
        <dbReference type="Pfam" id="PF01370"/>
    </source>
</evidence>
<dbReference type="Pfam" id="PF01370">
    <property type="entry name" value="Epimerase"/>
    <property type="match status" value="1"/>
</dbReference>
<dbReference type="Gene3D" id="3.40.50.720">
    <property type="entry name" value="NAD(P)-binding Rossmann-like Domain"/>
    <property type="match status" value="1"/>
</dbReference>
<accession>A0ABV5SM43</accession>
<proteinExistence type="predicted"/>
<dbReference type="EMBL" id="JBHMBL010000001">
    <property type="protein sequence ID" value="MFB9641400.1"/>
    <property type="molecule type" value="Genomic_DNA"/>
</dbReference>
<dbReference type="RefSeq" id="WP_157423000.1">
    <property type="nucleotide sequence ID" value="NZ_JBHMBL010000001.1"/>
</dbReference>
<dbReference type="SUPFAM" id="SSF51735">
    <property type="entry name" value="NAD(P)-binding Rossmann-fold domains"/>
    <property type="match status" value="1"/>
</dbReference>
<dbReference type="InterPro" id="IPR001509">
    <property type="entry name" value="Epimerase_deHydtase"/>
</dbReference>
<gene>
    <name evidence="2" type="ORF">ACFFQV_03750</name>
</gene>
<evidence type="ECO:0000313" key="2">
    <source>
        <dbReference type="EMBL" id="MFB9641400.1"/>
    </source>
</evidence>
<protein>
    <submittedName>
        <fullName evidence="2">NAD-dependent epimerase/dehydratase family protein</fullName>
    </submittedName>
</protein>
<reference evidence="2 3" key="1">
    <citation type="submission" date="2024-09" db="EMBL/GenBank/DDBJ databases">
        <authorList>
            <person name="Sun Q."/>
            <person name="Mori K."/>
        </authorList>
    </citation>
    <scope>NUCLEOTIDE SEQUENCE [LARGE SCALE GENOMIC DNA]</scope>
    <source>
        <strain evidence="2 3">JCM 14321</strain>
    </source>
</reference>
<feature type="domain" description="NAD-dependent epimerase/dehydratase" evidence="1">
    <location>
        <begin position="8"/>
        <end position="195"/>
    </location>
</feature>
<comment type="caution">
    <text evidence="2">The sequence shown here is derived from an EMBL/GenBank/DDBJ whole genome shotgun (WGS) entry which is preliminary data.</text>
</comment>
<sequence length="314" mass="33101">MSRPVRLLMTGATSFSGAWMARACADAGIEVHAAIRSDRSTYDGVRSHRLAMLGGSVTLHTGAVHRAGALAALITEVGADVVGYHGYPMEGFRSPDYDALGAAAAVTADLDAELAAAADAGSVIVYTGTVYEPGPVAGAEARAAVSAYGLSKRVAYERLRLAGSRAGVPVHRFVIPNPFGPLEEGRFGNHLATAWGRGETPVVRTPRLVRDNIPVRELAVRYAAFVLAGDGRAVSLEPSGYIESQFAFAGRLAEAVGVRLGRVLPLEALWDAPIEEPLVVVNDGRTSATFAANEAAYWDEYAEHLRQLMAASVS</sequence>
<organism evidence="2 3">
    <name type="scientific">Agromyces lapidis</name>
    <dbReference type="NCBI Taxonomy" id="279574"/>
    <lineage>
        <taxon>Bacteria</taxon>
        <taxon>Bacillati</taxon>
        <taxon>Actinomycetota</taxon>
        <taxon>Actinomycetes</taxon>
        <taxon>Micrococcales</taxon>
        <taxon>Microbacteriaceae</taxon>
        <taxon>Agromyces</taxon>
    </lineage>
</organism>
<evidence type="ECO:0000313" key="3">
    <source>
        <dbReference type="Proteomes" id="UP001589667"/>
    </source>
</evidence>